<feature type="compositionally biased region" description="Polar residues" evidence="5">
    <location>
        <begin position="218"/>
        <end position="229"/>
    </location>
</feature>
<dbReference type="PANTHER" id="PTHR46156">
    <property type="entry name" value="CCCH ZINGC FINGER"/>
    <property type="match status" value="1"/>
</dbReference>
<dbReference type="GO" id="GO:0005634">
    <property type="term" value="C:nucleus"/>
    <property type="evidence" value="ECO:0007669"/>
    <property type="project" value="TreeGrafter"/>
</dbReference>
<proteinExistence type="predicted"/>
<evidence type="ECO:0000256" key="2">
    <source>
        <dbReference type="ARBA" id="ARBA00022771"/>
    </source>
</evidence>
<feature type="domain" description="C3H1-type" evidence="6">
    <location>
        <begin position="378"/>
        <end position="404"/>
    </location>
</feature>
<evidence type="ECO:0000256" key="3">
    <source>
        <dbReference type="ARBA" id="ARBA00022833"/>
    </source>
</evidence>
<evidence type="ECO:0000259" key="6">
    <source>
        <dbReference type="PROSITE" id="PS50103"/>
    </source>
</evidence>
<dbReference type="InterPro" id="IPR036855">
    <property type="entry name" value="Znf_CCCH_sf"/>
</dbReference>
<dbReference type="SUPFAM" id="SSF90229">
    <property type="entry name" value="CCCH zinc finger"/>
    <property type="match status" value="1"/>
</dbReference>
<dbReference type="InterPro" id="IPR000571">
    <property type="entry name" value="Znf_CCCH"/>
</dbReference>
<feature type="domain" description="C3H1-type" evidence="6">
    <location>
        <begin position="432"/>
        <end position="459"/>
    </location>
</feature>
<organism evidence="7">
    <name type="scientific">Fopius arisanus</name>
    <dbReference type="NCBI Taxonomy" id="64838"/>
    <lineage>
        <taxon>Eukaryota</taxon>
        <taxon>Metazoa</taxon>
        <taxon>Ecdysozoa</taxon>
        <taxon>Arthropoda</taxon>
        <taxon>Hexapoda</taxon>
        <taxon>Insecta</taxon>
        <taxon>Pterygota</taxon>
        <taxon>Neoptera</taxon>
        <taxon>Endopterygota</taxon>
        <taxon>Hymenoptera</taxon>
        <taxon>Apocrita</taxon>
        <taxon>Ichneumonoidea</taxon>
        <taxon>Braconidae</taxon>
        <taxon>Opiinae</taxon>
        <taxon>Fopius</taxon>
    </lineage>
</organism>
<evidence type="ECO:0000256" key="1">
    <source>
        <dbReference type="ARBA" id="ARBA00022723"/>
    </source>
</evidence>
<evidence type="ECO:0000313" key="7">
    <source>
        <dbReference type="EMBL" id="JAG73840.1"/>
    </source>
</evidence>
<feature type="zinc finger region" description="C3H1-type" evidence="4">
    <location>
        <begin position="405"/>
        <end position="431"/>
    </location>
</feature>
<feature type="domain" description="C3H1-type" evidence="6">
    <location>
        <begin position="460"/>
        <end position="482"/>
    </location>
</feature>
<feature type="zinc finger region" description="C3H1-type" evidence="4">
    <location>
        <begin position="460"/>
        <end position="482"/>
    </location>
</feature>
<name>A0A0C9PRT1_9HYME</name>
<dbReference type="PANTHER" id="PTHR46156:SF1">
    <property type="entry name" value="ZINC FINGER CCCH DOMAIN-CONTAINING PROTEIN 3"/>
    <property type="match status" value="1"/>
</dbReference>
<protein>
    <submittedName>
        <fullName evidence="7">At1g21570_0 protein</fullName>
    </submittedName>
</protein>
<sequence length="588" mass="66799">MQASNKPSTIYVNPMFKEAPKNVIHINPKVHINMAIHVNPRMINTLTHDAMQQGMIENTFSRARDQKLQNVQKSVHVNPRLMEKLTSRIPDVEIIEEIRNDERVKLQPQTQSSGGIMDKRKAEVSVFKPSSPDLVSLSRRKLVRIRPENQKLPQRNCGSSILKSLGKGQILRVSRGKQLKKVNSTNHLRKVSPLKGVDFSSQLKKINREARSLKKVTQKSSTSRGSQNKYKIDRTGTDKIKTTVARETLGSKNKNLINIDGVFYRSSKSQLVKSSNSSSSPKIQKKSPVSPQSRKIRTHVVINGKIAKINPSTFRTSSLQNPSQKSNYKHVISNRVKQRSLQILRHKMCKNNQPCLLFQRFGYCAKHIEGTCPKVHDKKQVALCKNFLQGKCLLDNCPLSHDVGPEKMPTCKYFLEGCCTRDNCQYLHVKVSANTPICVPFLRGYCAKGDQCKERHTSICPEFDKYGKCAKGKNCPYPHKSCLLPQQNTLRLPKSLNSYNKQKSLKKSVDISSHGDSKKRYYDESCSTEDLERKKCNINNKIRVMAMMHKASEDIITEDIEMKSQPIAEEIRPRRSPIGTLPSYIPIN</sequence>
<feature type="region of interest" description="Disordered" evidence="5">
    <location>
        <begin position="210"/>
        <end position="234"/>
    </location>
</feature>
<feature type="zinc finger region" description="C3H1-type" evidence="4">
    <location>
        <begin position="432"/>
        <end position="459"/>
    </location>
</feature>
<dbReference type="Gene3D" id="4.10.1000.10">
    <property type="entry name" value="Zinc finger, CCCH-type"/>
    <property type="match status" value="2"/>
</dbReference>
<feature type="domain" description="C3H1-type" evidence="6">
    <location>
        <begin position="405"/>
        <end position="431"/>
    </location>
</feature>
<dbReference type="GO" id="GO:0008270">
    <property type="term" value="F:zinc ion binding"/>
    <property type="evidence" value="ECO:0007669"/>
    <property type="project" value="UniProtKB-KW"/>
</dbReference>
<gene>
    <name evidence="7" type="primary">At1g21570_0</name>
    <name evidence="7" type="ORF">g.48119</name>
</gene>
<keyword evidence="2 4" id="KW-0863">Zinc-finger</keyword>
<keyword evidence="3 4" id="KW-0862">Zinc</keyword>
<keyword evidence="1 4" id="KW-0479">Metal-binding</keyword>
<feature type="region of interest" description="Disordered" evidence="5">
    <location>
        <begin position="272"/>
        <end position="293"/>
    </location>
</feature>
<dbReference type="FunFam" id="4.10.1000.10:FF:000035">
    <property type="entry name" value="CCCH zinc finger protein, variant"/>
    <property type="match status" value="1"/>
</dbReference>
<dbReference type="PROSITE" id="PS50103">
    <property type="entry name" value="ZF_C3H1"/>
    <property type="match status" value="4"/>
</dbReference>
<reference evidence="7" key="1">
    <citation type="submission" date="2015-01" db="EMBL/GenBank/DDBJ databases">
        <title>Transcriptome Assembly of Fopius arisanus.</title>
        <authorList>
            <person name="Geib S."/>
        </authorList>
    </citation>
    <scope>NUCLEOTIDE SEQUENCE</scope>
</reference>
<dbReference type="AlphaFoldDB" id="A0A0C9PRT1"/>
<dbReference type="EMBL" id="GBYB01004073">
    <property type="protein sequence ID" value="JAG73840.1"/>
    <property type="molecule type" value="Transcribed_RNA"/>
</dbReference>
<dbReference type="SMART" id="SM00356">
    <property type="entry name" value="ZnF_C3H1"/>
    <property type="match status" value="5"/>
</dbReference>
<evidence type="ECO:0000256" key="4">
    <source>
        <dbReference type="PROSITE-ProRule" id="PRU00723"/>
    </source>
</evidence>
<feature type="zinc finger region" description="C3H1-type" evidence="4">
    <location>
        <begin position="378"/>
        <end position="404"/>
    </location>
</feature>
<evidence type="ECO:0000256" key="5">
    <source>
        <dbReference type="SAM" id="MobiDB-lite"/>
    </source>
</evidence>
<accession>A0A0C9PRT1</accession>